<organism evidence="3 4">
    <name type="scientific">Anaerobaca lacustris</name>
    <dbReference type="NCBI Taxonomy" id="3044600"/>
    <lineage>
        <taxon>Bacteria</taxon>
        <taxon>Pseudomonadati</taxon>
        <taxon>Planctomycetota</taxon>
        <taxon>Phycisphaerae</taxon>
        <taxon>Sedimentisphaerales</taxon>
        <taxon>Anaerobacaceae</taxon>
        <taxon>Anaerobaca</taxon>
    </lineage>
</organism>
<keyword evidence="4" id="KW-1185">Reference proteome</keyword>
<dbReference type="PANTHER" id="PTHR43818:SF5">
    <property type="entry name" value="OXIDOREDUCTASE FAMILY PROTEIN"/>
    <property type="match status" value="1"/>
</dbReference>
<dbReference type="Pfam" id="PF01408">
    <property type="entry name" value="GFO_IDH_MocA"/>
    <property type="match status" value="1"/>
</dbReference>
<dbReference type="Gene3D" id="3.40.50.720">
    <property type="entry name" value="NAD(P)-binding Rossmann-like Domain"/>
    <property type="match status" value="1"/>
</dbReference>
<dbReference type="PROSITE" id="PS51318">
    <property type="entry name" value="TAT"/>
    <property type="match status" value="1"/>
</dbReference>
<dbReference type="RefSeq" id="WP_349244421.1">
    <property type="nucleotide sequence ID" value="NZ_JASCXX010000008.1"/>
</dbReference>
<dbReference type="Gene3D" id="3.30.360.10">
    <property type="entry name" value="Dihydrodipicolinate Reductase, domain 2"/>
    <property type="match status" value="1"/>
</dbReference>
<gene>
    <name evidence="3" type="ORF">QJ522_08155</name>
</gene>
<protein>
    <submittedName>
        <fullName evidence="3">Gfo/Idh/MocA family oxidoreductase</fullName>
    </submittedName>
</protein>
<feature type="domain" description="Gfo/Idh/MocA-like oxidoreductase N-terminal" evidence="1">
    <location>
        <begin position="37"/>
        <end position="161"/>
    </location>
</feature>
<dbReference type="EMBL" id="JASCXX010000008">
    <property type="protein sequence ID" value="MDI6449012.1"/>
    <property type="molecule type" value="Genomic_DNA"/>
</dbReference>
<evidence type="ECO:0000313" key="4">
    <source>
        <dbReference type="Proteomes" id="UP001431776"/>
    </source>
</evidence>
<dbReference type="InterPro" id="IPR006311">
    <property type="entry name" value="TAT_signal"/>
</dbReference>
<dbReference type="SUPFAM" id="SSF51735">
    <property type="entry name" value="NAD(P)-binding Rossmann-fold domains"/>
    <property type="match status" value="1"/>
</dbReference>
<dbReference type="SUPFAM" id="SSF55347">
    <property type="entry name" value="Glyceraldehyde-3-phosphate dehydrogenase-like, C-terminal domain"/>
    <property type="match status" value="1"/>
</dbReference>
<feature type="domain" description="Gfo/Idh/MocA-like oxidoreductase bacterial type C-terminal" evidence="2">
    <location>
        <begin position="194"/>
        <end position="425"/>
    </location>
</feature>
<evidence type="ECO:0000259" key="2">
    <source>
        <dbReference type="Pfam" id="PF19051"/>
    </source>
</evidence>
<name>A0AAW6TUK4_9BACT</name>
<dbReference type="GO" id="GO:0000166">
    <property type="term" value="F:nucleotide binding"/>
    <property type="evidence" value="ECO:0007669"/>
    <property type="project" value="InterPro"/>
</dbReference>
<evidence type="ECO:0000259" key="1">
    <source>
        <dbReference type="Pfam" id="PF01408"/>
    </source>
</evidence>
<dbReference type="InterPro" id="IPR000683">
    <property type="entry name" value="Gfo/Idh/MocA-like_OxRdtase_N"/>
</dbReference>
<dbReference type="Proteomes" id="UP001431776">
    <property type="component" value="Unassembled WGS sequence"/>
</dbReference>
<dbReference type="InterPro" id="IPR043906">
    <property type="entry name" value="Gfo/Idh/MocA_OxRdtase_bact_C"/>
</dbReference>
<dbReference type="PANTHER" id="PTHR43818">
    <property type="entry name" value="BCDNA.GH03377"/>
    <property type="match status" value="1"/>
</dbReference>
<dbReference type="Pfam" id="PF19051">
    <property type="entry name" value="GFO_IDH_MocA_C2"/>
    <property type="match status" value="1"/>
</dbReference>
<sequence length="430" mass="47633">MTKMNRRNFLGAALGSGLAMNGLLGRAGAGQPSEPKIKLGVIGCGNYGMANIRAAFKAGGVAIVALCDVDDQHLKDSADRVEQSQGTRPKTFKHYGELLETPGLDAIVIATPPQWHALPFIAAVEKGLDVYCEKPLAYDVREGRAMVDAARKKGVIVQVGFQRRQSPAIQQAREHIRQGHLGRIIEAQAQIHYTAGMRDTTPQDPPASLDWDLWCGPAPKLPYSPQVGHFAWRLEKTTGHGHLVDWGIHLIDATRWILDETTPRTVQAAGGIYHFKDKITTPDVLSVQFDFETCPVFWRHRIYGAAEYTPEVSNGIFFYGEKGTVFVTDQRWVIIPKGRDAQRIEHKVGSDMGTAHMTEFLDAVRNRKQPGCTIEDGHRSTTTVKLAMIAYDVGAAVAWDEQTERITNHAQADALLKRPYRAPWKHPFSG</sequence>
<reference evidence="3" key="1">
    <citation type="submission" date="2023-05" db="EMBL/GenBank/DDBJ databases">
        <title>Anaerotaeda fermentans gen. nov., sp. nov., a novel anaerobic planctomycete of the new family within the order Sedimentisphaerales isolated from Taman Peninsula, Russia.</title>
        <authorList>
            <person name="Khomyakova M.A."/>
            <person name="Merkel A.Y."/>
            <person name="Slobodkin A.I."/>
        </authorList>
    </citation>
    <scope>NUCLEOTIDE SEQUENCE</scope>
    <source>
        <strain evidence="3">M17dextr</strain>
    </source>
</reference>
<dbReference type="InterPro" id="IPR050463">
    <property type="entry name" value="Gfo/Idh/MocA_oxidrdct_glycsds"/>
</dbReference>
<dbReference type="InterPro" id="IPR036291">
    <property type="entry name" value="NAD(P)-bd_dom_sf"/>
</dbReference>
<accession>A0AAW6TUK4</accession>
<dbReference type="AlphaFoldDB" id="A0AAW6TUK4"/>
<proteinExistence type="predicted"/>
<comment type="caution">
    <text evidence="3">The sequence shown here is derived from an EMBL/GenBank/DDBJ whole genome shotgun (WGS) entry which is preliminary data.</text>
</comment>
<evidence type="ECO:0000313" key="3">
    <source>
        <dbReference type="EMBL" id="MDI6449012.1"/>
    </source>
</evidence>